<organism evidence="9 12">
    <name type="scientific">Thalassospira lucentensis</name>
    <dbReference type="NCBI Taxonomy" id="168935"/>
    <lineage>
        <taxon>Bacteria</taxon>
        <taxon>Pseudomonadati</taxon>
        <taxon>Pseudomonadota</taxon>
        <taxon>Alphaproteobacteria</taxon>
        <taxon>Rhodospirillales</taxon>
        <taxon>Thalassospiraceae</taxon>
        <taxon>Thalassospira</taxon>
    </lineage>
</organism>
<protein>
    <recommendedName>
        <fullName evidence="13">ShlB/FhaC/HecB family hemolysin secretion/activation protein</fullName>
    </recommendedName>
</protein>
<accession>A0A358HWT7</accession>
<dbReference type="InterPro" id="IPR027282">
    <property type="entry name" value="TPS"/>
</dbReference>
<evidence type="ECO:0000313" key="12">
    <source>
        <dbReference type="Proteomes" id="UP000264753"/>
    </source>
</evidence>
<feature type="domain" description="Haemolysin activator HlyB C-terminal" evidence="6">
    <location>
        <begin position="240"/>
        <end position="555"/>
    </location>
</feature>
<evidence type="ECO:0000256" key="5">
    <source>
        <dbReference type="SAM" id="Phobius"/>
    </source>
</evidence>
<evidence type="ECO:0000259" key="6">
    <source>
        <dbReference type="Pfam" id="PF03865"/>
    </source>
</evidence>
<comment type="caution">
    <text evidence="9">The sequence shown here is derived from an EMBL/GenBank/DDBJ whole genome shotgun (WGS) entry which is preliminary data.</text>
</comment>
<dbReference type="InterPro" id="IPR051544">
    <property type="entry name" value="TPS_OM_transporter"/>
</dbReference>
<evidence type="ECO:0000313" key="10">
    <source>
        <dbReference type="EMBL" id="HCW67621.1"/>
    </source>
</evidence>
<dbReference type="GO" id="GO:0098046">
    <property type="term" value="C:type V protein secretion system complex"/>
    <property type="evidence" value="ECO:0007669"/>
    <property type="project" value="TreeGrafter"/>
</dbReference>
<keyword evidence="3" id="KW-0998">Cell outer membrane</keyword>
<dbReference type="EMBL" id="DOOG01000144">
    <property type="protein sequence ID" value="HBU99643.1"/>
    <property type="molecule type" value="Genomic_DNA"/>
</dbReference>
<dbReference type="Gene3D" id="3.10.20.310">
    <property type="entry name" value="membrane protein fhac"/>
    <property type="match status" value="1"/>
</dbReference>
<dbReference type="PANTHER" id="PTHR34597:SF3">
    <property type="entry name" value="OUTER MEMBRANE TRANSPORTER CDIB"/>
    <property type="match status" value="1"/>
</dbReference>
<gene>
    <name evidence="9" type="ORF">DEF21_17315</name>
    <name evidence="10" type="ORF">DHR80_10540</name>
</gene>
<dbReference type="Gene3D" id="2.40.160.50">
    <property type="entry name" value="membrane protein fhac: a member of the omp85/tpsb transporter family"/>
    <property type="match status" value="1"/>
</dbReference>
<dbReference type="InterPro" id="IPR005565">
    <property type="entry name" value="Hemolysn_activator_HlyB_C"/>
</dbReference>
<dbReference type="PIRSF" id="PIRSF029745">
    <property type="entry name" value="FhaC"/>
    <property type="match status" value="1"/>
</dbReference>
<dbReference type="Proteomes" id="UP000264753">
    <property type="component" value="Unassembled WGS sequence"/>
</dbReference>
<sequence>MKINSSKFGYRAQQPHNRANRLQFSLHRFPHLYYVWIFMLLSAWMSIAPTRAQTVPEAVNRSIDQEQLRQQQRDWDFGLQPQRRPDIRLQPEPSKPGISQQTDQPCFSIAFTEIEGLGDFELVPDNYEKLNGQCVNLNDLNAYLNEMNAFYSERGYITTRVYLPEQDLSNGTLKVLIIPGRIEGFGYESGDDADSRIMGAFPTSEGDIVNLREIEQALENFNSPRSQSGKFKLYPGEHQGTSIIRLSAENERPYGGTLTFNNFGYKNTGRQKTGGNLYYDNLLNLNDTLQINASSTKKGLTSSDTYSRTASGSYFVPFGNWSVSVGTGYSQYGFILPAINEDLPVYGRSHWASADVQRLIWRGESSKFYAVAGIETSRSRNFLDEFEVVVQRRFSTKSKFGVNGRFNFENGYHDWSVNAIRGLNALGAEAPLDTDIDPEPLLFTASSAVQASFANRLLRLSHQINGQYSEDNLGSSDKFAIGGGYFSIRGFREDSLSGRSGISTRNDLSYRAFQDEDASLDIVLGLDAGYVELSKDDRETYDAPFLAGASAGVRVNFLGIFNLDLVVARALKRPEAFTDSGIIRYAQASFSF</sequence>
<evidence type="ECO:0000259" key="8">
    <source>
        <dbReference type="Pfam" id="PF17287"/>
    </source>
</evidence>
<feature type="domain" description="Polypeptide-transport-associated ShlB-type" evidence="7">
    <location>
        <begin position="127"/>
        <end position="180"/>
    </location>
</feature>
<dbReference type="AlphaFoldDB" id="A0A358HWT7"/>
<name>A0A358HWT7_9PROT</name>
<keyword evidence="5" id="KW-1133">Transmembrane helix</keyword>
<evidence type="ECO:0000256" key="3">
    <source>
        <dbReference type="ARBA" id="ARBA00023237"/>
    </source>
</evidence>
<evidence type="ECO:0000313" key="9">
    <source>
        <dbReference type="EMBL" id="HBU99643.1"/>
    </source>
</evidence>
<evidence type="ECO:0000256" key="4">
    <source>
        <dbReference type="SAM" id="MobiDB-lite"/>
    </source>
</evidence>
<feature type="transmembrane region" description="Helical" evidence="5">
    <location>
        <begin position="31"/>
        <end position="47"/>
    </location>
</feature>
<keyword evidence="2 5" id="KW-0812">Transmembrane</keyword>
<dbReference type="InterPro" id="IPR013686">
    <property type="entry name" value="Polypept-transport_assoc_ShlB"/>
</dbReference>
<keyword evidence="5" id="KW-0472">Membrane</keyword>
<evidence type="ECO:0000259" key="7">
    <source>
        <dbReference type="Pfam" id="PF08479"/>
    </source>
</evidence>
<proteinExistence type="predicted"/>
<dbReference type="Pfam" id="PF08479">
    <property type="entry name" value="POTRA_2"/>
    <property type="match status" value="1"/>
</dbReference>
<dbReference type="PANTHER" id="PTHR34597">
    <property type="entry name" value="SLR1661 PROTEIN"/>
    <property type="match status" value="1"/>
</dbReference>
<dbReference type="EMBL" id="DPOP01000089">
    <property type="protein sequence ID" value="HCW67621.1"/>
    <property type="molecule type" value="Genomic_DNA"/>
</dbReference>
<dbReference type="Pfam" id="PF17287">
    <property type="entry name" value="POTRA_3"/>
    <property type="match status" value="1"/>
</dbReference>
<dbReference type="GO" id="GO:0008320">
    <property type="term" value="F:protein transmembrane transporter activity"/>
    <property type="evidence" value="ECO:0007669"/>
    <property type="project" value="TreeGrafter"/>
</dbReference>
<dbReference type="RefSeq" id="WP_276654190.1">
    <property type="nucleotide sequence ID" value="NZ_DOOG01000144.1"/>
</dbReference>
<evidence type="ECO:0000256" key="1">
    <source>
        <dbReference type="ARBA" id="ARBA00022452"/>
    </source>
</evidence>
<feature type="domain" description="ShlB POTRA" evidence="8">
    <location>
        <begin position="191"/>
        <end position="235"/>
    </location>
</feature>
<dbReference type="GO" id="GO:0046819">
    <property type="term" value="P:protein secretion by the type V secretion system"/>
    <property type="evidence" value="ECO:0007669"/>
    <property type="project" value="TreeGrafter"/>
</dbReference>
<feature type="region of interest" description="Disordered" evidence="4">
    <location>
        <begin position="80"/>
        <end position="102"/>
    </location>
</feature>
<dbReference type="Proteomes" id="UP000264179">
    <property type="component" value="Unassembled WGS sequence"/>
</dbReference>
<evidence type="ECO:0000256" key="2">
    <source>
        <dbReference type="ARBA" id="ARBA00022692"/>
    </source>
</evidence>
<dbReference type="Pfam" id="PF03865">
    <property type="entry name" value="ShlB"/>
    <property type="match status" value="1"/>
</dbReference>
<dbReference type="InterPro" id="IPR035251">
    <property type="entry name" value="ShlB_POTRA"/>
</dbReference>
<evidence type="ECO:0000313" key="11">
    <source>
        <dbReference type="Proteomes" id="UP000264179"/>
    </source>
</evidence>
<evidence type="ECO:0008006" key="13">
    <source>
        <dbReference type="Google" id="ProtNLM"/>
    </source>
</evidence>
<keyword evidence="1" id="KW-1134">Transmembrane beta strand</keyword>
<reference evidence="11 12" key="1">
    <citation type="journal article" date="2018" name="Nat. Biotechnol.">
        <title>A standardized bacterial taxonomy based on genome phylogeny substantially revises the tree of life.</title>
        <authorList>
            <person name="Parks D.H."/>
            <person name="Chuvochina M."/>
            <person name="Waite D.W."/>
            <person name="Rinke C."/>
            <person name="Skarshewski A."/>
            <person name="Chaumeil P.A."/>
            <person name="Hugenholtz P."/>
        </authorList>
    </citation>
    <scope>NUCLEOTIDE SEQUENCE [LARGE SCALE GENOMIC DNA]</scope>
    <source>
        <strain evidence="9">UBA8707</strain>
        <strain evidence="10">UBA9881</strain>
    </source>
</reference>